<feature type="transmembrane region" description="Helical" evidence="9">
    <location>
        <begin position="6"/>
        <end position="24"/>
    </location>
</feature>
<dbReference type="InterPro" id="IPR002401">
    <property type="entry name" value="Cyt_P450_E_grp-I"/>
</dbReference>
<evidence type="ECO:0000256" key="7">
    <source>
        <dbReference type="PIRSR" id="PIRSR602401-1"/>
    </source>
</evidence>
<dbReference type="RefSeq" id="XP_056510207.1">
    <property type="nucleotide sequence ID" value="XM_056657407.1"/>
</dbReference>
<keyword evidence="8 10" id="KW-0503">Monooxygenase</keyword>
<evidence type="ECO:0000256" key="3">
    <source>
        <dbReference type="ARBA" id="ARBA00022617"/>
    </source>
</evidence>
<dbReference type="Proteomes" id="UP001141434">
    <property type="component" value="Unassembled WGS sequence"/>
</dbReference>
<dbReference type="PANTHER" id="PTHR24305:SF96">
    <property type="entry name" value="CYTOCHROME P450 MONOOXYGENASE STCB-RELATED"/>
    <property type="match status" value="1"/>
</dbReference>
<dbReference type="InterPro" id="IPR001128">
    <property type="entry name" value="Cyt_P450"/>
</dbReference>
<evidence type="ECO:0000256" key="5">
    <source>
        <dbReference type="ARBA" id="ARBA00023002"/>
    </source>
</evidence>
<dbReference type="GeneID" id="81396576"/>
<evidence type="ECO:0000256" key="9">
    <source>
        <dbReference type="SAM" id="Phobius"/>
    </source>
</evidence>
<evidence type="ECO:0000313" key="10">
    <source>
        <dbReference type="EMBL" id="KAJ5092010.1"/>
    </source>
</evidence>
<dbReference type="PROSITE" id="PS00086">
    <property type="entry name" value="CYTOCHROME_P450"/>
    <property type="match status" value="1"/>
</dbReference>
<dbReference type="GO" id="GO:0016705">
    <property type="term" value="F:oxidoreductase activity, acting on paired donors, with incorporation or reduction of molecular oxygen"/>
    <property type="evidence" value="ECO:0007669"/>
    <property type="project" value="InterPro"/>
</dbReference>
<dbReference type="EMBL" id="JAPMSZ010000009">
    <property type="protein sequence ID" value="KAJ5092010.1"/>
    <property type="molecule type" value="Genomic_DNA"/>
</dbReference>
<protein>
    <submittedName>
        <fullName evidence="10">Sterigmatocystin biosynthesis P450 monooxygenase STCB</fullName>
    </submittedName>
</protein>
<evidence type="ECO:0000256" key="8">
    <source>
        <dbReference type="RuleBase" id="RU000461"/>
    </source>
</evidence>
<dbReference type="SUPFAM" id="SSF48264">
    <property type="entry name" value="Cytochrome P450"/>
    <property type="match status" value="1"/>
</dbReference>
<dbReference type="OrthoDB" id="1470350at2759"/>
<dbReference type="PANTHER" id="PTHR24305">
    <property type="entry name" value="CYTOCHROME P450"/>
    <property type="match status" value="1"/>
</dbReference>
<keyword evidence="9" id="KW-0472">Membrane</keyword>
<keyword evidence="3 7" id="KW-0349">Heme</keyword>
<comment type="similarity">
    <text evidence="2 8">Belongs to the cytochrome P450 family.</text>
</comment>
<dbReference type="FunFam" id="1.10.630.10:FF:000093">
    <property type="entry name" value="Cytochrome P450 monooxygenase"/>
    <property type="match status" value="1"/>
</dbReference>
<dbReference type="InterPro" id="IPR050121">
    <property type="entry name" value="Cytochrome_P450_monoxygenase"/>
</dbReference>
<keyword evidence="6 7" id="KW-0408">Iron</keyword>
<sequence>MGSQLGLGGYVAIAAVIWIVQTLYKGLTSPLRRVPGPFFSNFTRLPLKLATIGGRQLYFIHELHQRYGPVVRISPTEVSVASLDGFKEIHRVGKGFPKGEWYQKLSQNRAGVFHMRDSKAHAYRRKLFARAFSKSEIRSLWEPVIREKAQLTVSQIQAELKATGVCDVLKWATFFSTDVSGHLMFGESFEMLRLGKKTEYIRILESALKGAGIAVELPFLRAIAPYVPIKAFRGLFIPGASIAEYSQRAVTNGRKNSDSCRNIFSGLIAESEKGQSAITDADVAFEAGNLIIAGSDTTAVTLTYLIWAVLSRPALRSQLETELAGVNENYVEADLESLPLLNAVILETLRLYGAAPGALPRTVPAGGVTLSSHYLPSGTTVSTQNWTMHRDEKFFSDPESFDPSRWLPGDNEVSELAREAFAPFGAGARICLGIHIAWMELRLAVTEFFRRCENVQLAPSTTEESMKPVHYFLIAPSAHQCEVVLK</sequence>
<dbReference type="CDD" id="cd11059">
    <property type="entry name" value="CYP_fungal"/>
    <property type="match status" value="1"/>
</dbReference>
<accession>A0A9W9K417</accession>
<dbReference type="InterPro" id="IPR017972">
    <property type="entry name" value="Cyt_P450_CS"/>
</dbReference>
<keyword evidence="9" id="KW-1133">Transmembrane helix</keyword>
<dbReference type="GO" id="GO:0005506">
    <property type="term" value="F:iron ion binding"/>
    <property type="evidence" value="ECO:0007669"/>
    <property type="project" value="InterPro"/>
</dbReference>
<keyword evidence="4 7" id="KW-0479">Metal-binding</keyword>
<evidence type="ECO:0000256" key="6">
    <source>
        <dbReference type="ARBA" id="ARBA00023004"/>
    </source>
</evidence>
<name>A0A9W9K417_9EURO</name>
<dbReference type="Gene3D" id="1.10.630.10">
    <property type="entry name" value="Cytochrome P450"/>
    <property type="match status" value="1"/>
</dbReference>
<dbReference type="GO" id="GO:0020037">
    <property type="term" value="F:heme binding"/>
    <property type="evidence" value="ECO:0007669"/>
    <property type="project" value="InterPro"/>
</dbReference>
<dbReference type="PRINTS" id="PR00385">
    <property type="entry name" value="P450"/>
</dbReference>
<keyword evidence="11" id="KW-1185">Reference proteome</keyword>
<reference evidence="10" key="1">
    <citation type="submission" date="2022-11" db="EMBL/GenBank/DDBJ databases">
        <authorList>
            <person name="Petersen C."/>
        </authorList>
    </citation>
    <scope>NUCLEOTIDE SEQUENCE</scope>
    <source>
        <strain evidence="10">IBT 34128</strain>
    </source>
</reference>
<evidence type="ECO:0000313" key="11">
    <source>
        <dbReference type="Proteomes" id="UP001141434"/>
    </source>
</evidence>
<reference evidence="10" key="2">
    <citation type="journal article" date="2023" name="IMA Fungus">
        <title>Comparative genomic study of the Penicillium genus elucidates a diverse pangenome and 15 lateral gene transfer events.</title>
        <authorList>
            <person name="Petersen C."/>
            <person name="Sorensen T."/>
            <person name="Nielsen M.R."/>
            <person name="Sondergaard T.E."/>
            <person name="Sorensen J.L."/>
            <person name="Fitzpatrick D.A."/>
            <person name="Frisvad J.C."/>
            <person name="Nielsen K.L."/>
        </authorList>
    </citation>
    <scope>NUCLEOTIDE SEQUENCE</scope>
    <source>
        <strain evidence="10">IBT 34128</strain>
    </source>
</reference>
<evidence type="ECO:0000256" key="4">
    <source>
        <dbReference type="ARBA" id="ARBA00022723"/>
    </source>
</evidence>
<dbReference type="InterPro" id="IPR036396">
    <property type="entry name" value="Cyt_P450_sf"/>
</dbReference>
<dbReference type="GO" id="GO:0043386">
    <property type="term" value="P:mycotoxin biosynthetic process"/>
    <property type="evidence" value="ECO:0007669"/>
    <property type="project" value="UniProtKB-ARBA"/>
</dbReference>
<gene>
    <name evidence="10" type="ORF">NUU61_006880</name>
</gene>
<dbReference type="AlphaFoldDB" id="A0A9W9K417"/>
<evidence type="ECO:0000256" key="2">
    <source>
        <dbReference type="ARBA" id="ARBA00010617"/>
    </source>
</evidence>
<comment type="cofactor">
    <cofactor evidence="1 7">
        <name>heme</name>
        <dbReference type="ChEBI" id="CHEBI:30413"/>
    </cofactor>
</comment>
<dbReference type="GO" id="GO:0004497">
    <property type="term" value="F:monooxygenase activity"/>
    <property type="evidence" value="ECO:0007669"/>
    <property type="project" value="UniProtKB-KW"/>
</dbReference>
<dbReference type="Pfam" id="PF00067">
    <property type="entry name" value="p450"/>
    <property type="match status" value="1"/>
</dbReference>
<feature type="binding site" description="axial binding residue" evidence="7">
    <location>
        <position position="431"/>
    </location>
    <ligand>
        <name>heme</name>
        <dbReference type="ChEBI" id="CHEBI:30413"/>
    </ligand>
    <ligandPart>
        <name>Fe</name>
        <dbReference type="ChEBI" id="CHEBI:18248"/>
    </ligandPart>
</feature>
<keyword evidence="9" id="KW-0812">Transmembrane</keyword>
<dbReference type="PRINTS" id="PR00463">
    <property type="entry name" value="EP450I"/>
</dbReference>
<keyword evidence="5 8" id="KW-0560">Oxidoreductase</keyword>
<proteinExistence type="inferred from homology"/>
<evidence type="ECO:0000256" key="1">
    <source>
        <dbReference type="ARBA" id="ARBA00001971"/>
    </source>
</evidence>
<organism evidence="10 11">
    <name type="scientific">Penicillium alfredii</name>
    <dbReference type="NCBI Taxonomy" id="1506179"/>
    <lineage>
        <taxon>Eukaryota</taxon>
        <taxon>Fungi</taxon>
        <taxon>Dikarya</taxon>
        <taxon>Ascomycota</taxon>
        <taxon>Pezizomycotina</taxon>
        <taxon>Eurotiomycetes</taxon>
        <taxon>Eurotiomycetidae</taxon>
        <taxon>Eurotiales</taxon>
        <taxon>Aspergillaceae</taxon>
        <taxon>Penicillium</taxon>
    </lineage>
</organism>
<comment type="caution">
    <text evidence="10">The sequence shown here is derived from an EMBL/GenBank/DDBJ whole genome shotgun (WGS) entry which is preliminary data.</text>
</comment>